<dbReference type="AlphaFoldDB" id="A0A8J2KRR1"/>
<organism evidence="1 2">
    <name type="scientific">Allacma fusca</name>
    <dbReference type="NCBI Taxonomy" id="39272"/>
    <lineage>
        <taxon>Eukaryota</taxon>
        <taxon>Metazoa</taxon>
        <taxon>Ecdysozoa</taxon>
        <taxon>Arthropoda</taxon>
        <taxon>Hexapoda</taxon>
        <taxon>Collembola</taxon>
        <taxon>Symphypleona</taxon>
        <taxon>Sminthuridae</taxon>
        <taxon>Allacma</taxon>
    </lineage>
</organism>
<evidence type="ECO:0000313" key="2">
    <source>
        <dbReference type="Proteomes" id="UP000708208"/>
    </source>
</evidence>
<reference evidence="1" key="1">
    <citation type="submission" date="2021-06" db="EMBL/GenBank/DDBJ databases">
        <authorList>
            <person name="Hodson N. C."/>
            <person name="Mongue J. A."/>
            <person name="Jaron S. K."/>
        </authorList>
    </citation>
    <scope>NUCLEOTIDE SEQUENCE</scope>
</reference>
<keyword evidence="2" id="KW-1185">Reference proteome</keyword>
<accession>A0A8J2KRR1</accession>
<dbReference type="Proteomes" id="UP000708208">
    <property type="component" value="Unassembled WGS sequence"/>
</dbReference>
<gene>
    <name evidence="1" type="ORF">AFUS01_LOCUS32781</name>
</gene>
<sequence>MSSWYLRKHSALKAAFLGLR</sequence>
<dbReference type="EMBL" id="CAJVCH010526577">
    <property type="protein sequence ID" value="CAG7822512.1"/>
    <property type="molecule type" value="Genomic_DNA"/>
</dbReference>
<protein>
    <submittedName>
        <fullName evidence="1">Uncharacterized protein</fullName>
    </submittedName>
</protein>
<name>A0A8J2KRR1_9HEXA</name>
<feature type="non-terminal residue" evidence="1">
    <location>
        <position position="1"/>
    </location>
</feature>
<evidence type="ECO:0000313" key="1">
    <source>
        <dbReference type="EMBL" id="CAG7822512.1"/>
    </source>
</evidence>
<proteinExistence type="predicted"/>
<comment type="caution">
    <text evidence="1">The sequence shown here is derived from an EMBL/GenBank/DDBJ whole genome shotgun (WGS) entry which is preliminary data.</text>
</comment>